<keyword evidence="1" id="KW-1133">Transmembrane helix</keyword>
<evidence type="ECO:0000256" key="1">
    <source>
        <dbReference type="SAM" id="Phobius"/>
    </source>
</evidence>
<feature type="domain" description="FecR protein" evidence="2">
    <location>
        <begin position="195"/>
        <end position="290"/>
    </location>
</feature>
<reference evidence="4" key="2">
    <citation type="submission" date="2020-09" db="EMBL/GenBank/DDBJ databases">
        <authorList>
            <person name="Sun Q."/>
            <person name="Zhou Y."/>
        </authorList>
    </citation>
    <scope>NUCLEOTIDE SEQUENCE</scope>
    <source>
        <strain evidence="4">CGMCC 1.15290</strain>
    </source>
</reference>
<evidence type="ECO:0000259" key="2">
    <source>
        <dbReference type="Pfam" id="PF04773"/>
    </source>
</evidence>
<dbReference type="PANTHER" id="PTHR30273">
    <property type="entry name" value="PERIPLASMIC SIGNAL SENSOR AND SIGMA FACTOR ACTIVATOR FECR-RELATED"/>
    <property type="match status" value="1"/>
</dbReference>
<dbReference type="Pfam" id="PF16344">
    <property type="entry name" value="FecR_C"/>
    <property type="match status" value="1"/>
</dbReference>
<dbReference type="InterPro" id="IPR032508">
    <property type="entry name" value="FecR_C"/>
</dbReference>
<protein>
    <submittedName>
        <fullName evidence="4">Iron dicitrate transporter FecR</fullName>
    </submittedName>
</protein>
<dbReference type="InterPro" id="IPR012373">
    <property type="entry name" value="Ferrdict_sens_TM"/>
</dbReference>
<dbReference type="PANTHER" id="PTHR30273:SF2">
    <property type="entry name" value="PROTEIN FECR"/>
    <property type="match status" value="1"/>
</dbReference>
<dbReference type="Gene3D" id="3.55.50.30">
    <property type="match status" value="1"/>
</dbReference>
<accession>A0A917J1P9</accession>
<evidence type="ECO:0000313" key="4">
    <source>
        <dbReference type="EMBL" id="GGH76123.1"/>
    </source>
</evidence>
<dbReference type="EMBL" id="BMIB01000004">
    <property type="protein sequence ID" value="GGH76123.1"/>
    <property type="molecule type" value="Genomic_DNA"/>
</dbReference>
<feature type="transmembrane region" description="Helical" evidence="1">
    <location>
        <begin position="91"/>
        <end position="111"/>
    </location>
</feature>
<feature type="domain" description="Protein FecR C-terminal" evidence="3">
    <location>
        <begin position="333"/>
        <end position="400"/>
    </location>
</feature>
<dbReference type="Pfam" id="PF04773">
    <property type="entry name" value="FecR"/>
    <property type="match status" value="1"/>
</dbReference>
<evidence type="ECO:0000259" key="3">
    <source>
        <dbReference type="Pfam" id="PF16344"/>
    </source>
</evidence>
<name>A0A917J1P9_9BACT</name>
<dbReference type="AlphaFoldDB" id="A0A917J1P9"/>
<sequence>MPNGDLGKYELITGLIRKKLNNSLLAEEEILLNQWLMEDPDNQAMLNRLQDEQQRREDVELMRSFDTQLALEKLTERFGQDDAHRKRRSRFAYISAAAAAVVLVLTATVFFETGKKQQQKAQPLAVAVKQQPAADSGQVLLTLSGGATIDIEKAGAGVVGQQQGALVTKAANGVLQYDAGKQPATDAAAAVAYNTLSVPRGKRYQIVLPDGSKVWLNAHTTLQYPVAFNGKERVIELNGEAYFEVAPRAGQPFKVITGNQVVEVLGTHFNVEAYAGDSRIVTTLAEGRVRVRKGNAVADMKPGQMAVNDIATTGLHTQQADLSAILAWKEGIFYFKDERIEDIMKKVARAYNVTVEFKTSNRDKRFWATFPMDKGLAGLLKSLEQTNMIHFKLQPGKVIVL</sequence>
<keyword evidence="5" id="KW-1185">Reference proteome</keyword>
<proteinExistence type="predicted"/>
<keyword evidence="1" id="KW-0812">Transmembrane</keyword>
<dbReference type="RefSeq" id="WP_188955749.1">
    <property type="nucleotide sequence ID" value="NZ_BMIB01000004.1"/>
</dbReference>
<reference evidence="4" key="1">
    <citation type="journal article" date="2014" name="Int. J. Syst. Evol. Microbiol.">
        <title>Complete genome sequence of Corynebacterium casei LMG S-19264T (=DSM 44701T), isolated from a smear-ripened cheese.</title>
        <authorList>
            <consortium name="US DOE Joint Genome Institute (JGI-PGF)"/>
            <person name="Walter F."/>
            <person name="Albersmeier A."/>
            <person name="Kalinowski J."/>
            <person name="Ruckert C."/>
        </authorList>
    </citation>
    <scope>NUCLEOTIDE SEQUENCE</scope>
    <source>
        <strain evidence="4">CGMCC 1.15290</strain>
    </source>
</reference>
<evidence type="ECO:0000313" key="5">
    <source>
        <dbReference type="Proteomes" id="UP000627292"/>
    </source>
</evidence>
<gene>
    <name evidence="4" type="ORF">GCM10011379_40490</name>
</gene>
<dbReference type="GO" id="GO:0016989">
    <property type="term" value="F:sigma factor antagonist activity"/>
    <property type="evidence" value="ECO:0007669"/>
    <property type="project" value="TreeGrafter"/>
</dbReference>
<dbReference type="Gene3D" id="2.60.120.1440">
    <property type="match status" value="1"/>
</dbReference>
<organism evidence="4 5">
    <name type="scientific">Filimonas zeae</name>
    <dbReference type="NCBI Taxonomy" id="1737353"/>
    <lineage>
        <taxon>Bacteria</taxon>
        <taxon>Pseudomonadati</taxon>
        <taxon>Bacteroidota</taxon>
        <taxon>Chitinophagia</taxon>
        <taxon>Chitinophagales</taxon>
        <taxon>Chitinophagaceae</taxon>
        <taxon>Filimonas</taxon>
    </lineage>
</organism>
<comment type="caution">
    <text evidence="4">The sequence shown here is derived from an EMBL/GenBank/DDBJ whole genome shotgun (WGS) entry which is preliminary data.</text>
</comment>
<keyword evidence="1" id="KW-0472">Membrane</keyword>
<dbReference type="InterPro" id="IPR006860">
    <property type="entry name" value="FecR"/>
</dbReference>
<dbReference type="Proteomes" id="UP000627292">
    <property type="component" value="Unassembled WGS sequence"/>
</dbReference>